<protein>
    <submittedName>
        <fullName evidence="1">Uncharacterized protein</fullName>
    </submittedName>
</protein>
<sequence>DEDLATRIADRQRKASEHGLGPDVLGDVAAYCMPEDLIELAPLNMRKPVLYGYETEIVEVRSDTSRADIKSLRLEMEDVLGCEIFDCGYKNAGWKSGKLVCIDFGDCSFD</sequence>
<evidence type="ECO:0000313" key="1">
    <source>
        <dbReference type="EMBL" id="KKK71060.1"/>
    </source>
</evidence>
<organism evidence="1">
    <name type="scientific">marine sediment metagenome</name>
    <dbReference type="NCBI Taxonomy" id="412755"/>
    <lineage>
        <taxon>unclassified sequences</taxon>
        <taxon>metagenomes</taxon>
        <taxon>ecological metagenomes</taxon>
    </lineage>
</organism>
<reference evidence="1" key="1">
    <citation type="journal article" date="2015" name="Nature">
        <title>Complex archaea that bridge the gap between prokaryotes and eukaryotes.</title>
        <authorList>
            <person name="Spang A."/>
            <person name="Saw J.H."/>
            <person name="Jorgensen S.L."/>
            <person name="Zaremba-Niedzwiedzka K."/>
            <person name="Martijn J."/>
            <person name="Lind A.E."/>
            <person name="van Eijk R."/>
            <person name="Schleper C."/>
            <person name="Guy L."/>
            <person name="Ettema T.J."/>
        </authorList>
    </citation>
    <scope>NUCLEOTIDE SEQUENCE</scope>
</reference>
<name>A0A0F8YBL8_9ZZZZ</name>
<feature type="non-terminal residue" evidence="1">
    <location>
        <position position="1"/>
    </location>
</feature>
<dbReference type="EMBL" id="LAZR01057907">
    <property type="protein sequence ID" value="KKK71060.1"/>
    <property type="molecule type" value="Genomic_DNA"/>
</dbReference>
<gene>
    <name evidence="1" type="ORF">LCGC14_2917760</name>
</gene>
<comment type="caution">
    <text evidence="1">The sequence shown here is derived from an EMBL/GenBank/DDBJ whole genome shotgun (WGS) entry which is preliminary data.</text>
</comment>
<proteinExistence type="predicted"/>
<dbReference type="AlphaFoldDB" id="A0A0F8YBL8"/>
<accession>A0A0F8YBL8</accession>